<dbReference type="Gene3D" id="3.40.430.10">
    <property type="entry name" value="Dihydrofolate Reductase, subunit A"/>
    <property type="match status" value="1"/>
</dbReference>
<gene>
    <name evidence="2" type="ORF">ACFOX0_28755</name>
</gene>
<proteinExistence type="predicted"/>
<dbReference type="InterPro" id="IPR002734">
    <property type="entry name" value="RibDG_C"/>
</dbReference>
<dbReference type="EMBL" id="JBHSBN010000030">
    <property type="protein sequence ID" value="MFC4109905.1"/>
    <property type="molecule type" value="Genomic_DNA"/>
</dbReference>
<protein>
    <submittedName>
        <fullName evidence="2">Dihydrofolate reductase family protein</fullName>
    </submittedName>
</protein>
<reference evidence="3" key="1">
    <citation type="journal article" date="2019" name="Int. J. Syst. Evol. Microbiol.">
        <title>The Global Catalogue of Microorganisms (GCM) 10K type strain sequencing project: providing services to taxonomists for standard genome sequencing and annotation.</title>
        <authorList>
            <consortium name="The Broad Institute Genomics Platform"/>
            <consortium name="The Broad Institute Genome Sequencing Center for Infectious Disease"/>
            <person name="Wu L."/>
            <person name="Ma J."/>
        </authorList>
    </citation>
    <scope>NUCLEOTIDE SEQUENCE [LARGE SCALE GENOMIC DNA]</scope>
    <source>
        <strain evidence="3">2902at01</strain>
    </source>
</reference>
<dbReference type="RefSeq" id="WP_377551946.1">
    <property type="nucleotide sequence ID" value="NZ_JBHSBN010000030.1"/>
</dbReference>
<name>A0ABV8KUP2_9ACTN</name>
<dbReference type="Proteomes" id="UP001595868">
    <property type="component" value="Unassembled WGS sequence"/>
</dbReference>
<dbReference type="InterPro" id="IPR024072">
    <property type="entry name" value="DHFR-like_dom_sf"/>
</dbReference>
<dbReference type="Pfam" id="PF01872">
    <property type="entry name" value="RibD_C"/>
    <property type="match status" value="1"/>
</dbReference>
<accession>A0ABV8KUP2</accession>
<organism evidence="2 3">
    <name type="scientific">Micromonospora zhanjiangensis</name>
    <dbReference type="NCBI Taxonomy" id="1522057"/>
    <lineage>
        <taxon>Bacteria</taxon>
        <taxon>Bacillati</taxon>
        <taxon>Actinomycetota</taxon>
        <taxon>Actinomycetes</taxon>
        <taxon>Micromonosporales</taxon>
        <taxon>Micromonosporaceae</taxon>
        <taxon>Micromonospora</taxon>
    </lineage>
</organism>
<evidence type="ECO:0000313" key="3">
    <source>
        <dbReference type="Proteomes" id="UP001595868"/>
    </source>
</evidence>
<dbReference type="SUPFAM" id="SSF53597">
    <property type="entry name" value="Dihydrofolate reductase-like"/>
    <property type="match status" value="1"/>
</dbReference>
<evidence type="ECO:0000313" key="2">
    <source>
        <dbReference type="EMBL" id="MFC4109905.1"/>
    </source>
</evidence>
<sequence length="64" mass="6628">MVKSLIDAGVLDELTLVISPVVAGGGRRRLFPADSPPTTFELVDATSTSTGAIIATYRPTAPRG</sequence>
<feature type="domain" description="Bacterial bifunctional deaminase-reductase C-terminal" evidence="1">
    <location>
        <begin position="2"/>
        <end position="53"/>
    </location>
</feature>
<evidence type="ECO:0000259" key="1">
    <source>
        <dbReference type="Pfam" id="PF01872"/>
    </source>
</evidence>
<keyword evidence="3" id="KW-1185">Reference proteome</keyword>
<comment type="caution">
    <text evidence="2">The sequence shown here is derived from an EMBL/GenBank/DDBJ whole genome shotgun (WGS) entry which is preliminary data.</text>
</comment>